<keyword evidence="8" id="KW-1185">Reference proteome</keyword>
<feature type="domain" description="Luciferase-like" evidence="6">
    <location>
        <begin position="27"/>
        <end position="337"/>
    </location>
</feature>
<dbReference type="PANTHER" id="PTHR30011:SF16">
    <property type="entry name" value="C2H2 FINGER DOMAIN TRANSCRIPTION FACTOR (EUROFUNG)-RELATED"/>
    <property type="match status" value="1"/>
</dbReference>
<dbReference type="PANTHER" id="PTHR30011">
    <property type="entry name" value="ALKANESULFONATE MONOOXYGENASE-RELATED"/>
    <property type="match status" value="1"/>
</dbReference>
<dbReference type="InterPro" id="IPR016215">
    <property type="entry name" value="NTA_MOA"/>
</dbReference>
<name>A0ABX0V1S5_9HYPH</name>
<evidence type="ECO:0000256" key="4">
    <source>
        <dbReference type="ARBA" id="ARBA00023033"/>
    </source>
</evidence>
<dbReference type="InterPro" id="IPR011251">
    <property type="entry name" value="Luciferase-like_dom"/>
</dbReference>
<evidence type="ECO:0000256" key="1">
    <source>
        <dbReference type="ARBA" id="ARBA00022630"/>
    </source>
</evidence>
<dbReference type="EC" id="1.14.14.5" evidence="7"/>
<evidence type="ECO:0000259" key="6">
    <source>
        <dbReference type="Pfam" id="PF00296"/>
    </source>
</evidence>
<proteinExistence type="inferred from homology"/>
<dbReference type="GO" id="GO:0008726">
    <property type="term" value="F:alkanesulfonate monooxygenase activity"/>
    <property type="evidence" value="ECO:0007669"/>
    <property type="project" value="UniProtKB-EC"/>
</dbReference>
<comment type="similarity">
    <text evidence="5">Belongs to the NtaA/SnaA/DszA monooxygenase family.</text>
</comment>
<dbReference type="CDD" id="cd01095">
    <property type="entry name" value="Nitrilotriacetate_monoxgenase"/>
    <property type="match status" value="1"/>
</dbReference>
<evidence type="ECO:0000313" key="8">
    <source>
        <dbReference type="Proteomes" id="UP001429580"/>
    </source>
</evidence>
<dbReference type="NCBIfam" id="TIGR03860">
    <property type="entry name" value="FMN_nitrolo"/>
    <property type="match status" value="1"/>
</dbReference>
<evidence type="ECO:0000256" key="2">
    <source>
        <dbReference type="ARBA" id="ARBA00022643"/>
    </source>
</evidence>
<comment type="caution">
    <text evidence="7">The sequence shown here is derived from an EMBL/GenBank/DDBJ whole genome shotgun (WGS) entry which is preliminary data.</text>
</comment>
<keyword evidence="1" id="KW-0285">Flavoprotein</keyword>
<evidence type="ECO:0000256" key="5">
    <source>
        <dbReference type="ARBA" id="ARBA00033748"/>
    </source>
</evidence>
<dbReference type="EMBL" id="JAASQI010000007">
    <property type="protein sequence ID" value="NIJ59156.1"/>
    <property type="molecule type" value="Genomic_DNA"/>
</dbReference>
<reference evidence="7 8" key="1">
    <citation type="submission" date="2020-03" db="EMBL/GenBank/DDBJ databases">
        <title>Genomic Encyclopedia of Type Strains, Phase IV (KMG-IV): sequencing the most valuable type-strain genomes for metagenomic binning, comparative biology and taxonomic classification.</title>
        <authorList>
            <person name="Goeker M."/>
        </authorList>
    </citation>
    <scope>NUCLEOTIDE SEQUENCE [LARGE SCALE GENOMIC DNA]</scope>
    <source>
        <strain evidence="7 8">DSM 103870</strain>
    </source>
</reference>
<gene>
    <name evidence="7" type="ORF">FHS82_003011</name>
</gene>
<dbReference type="Pfam" id="PF00296">
    <property type="entry name" value="Bac_luciferase"/>
    <property type="match status" value="1"/>
</dbReference>
<dbReference type="SUPFAM" id="SSF51679">
    <property type="entry name" value="Bacterial luciferase-like"/>
    <property type="match status" value="1"/>
</dbReference>
<protein>
    <submittedName>
        <fullName evidence="7">Alkanesulfonate monooxygenase</fullName>
        <ecNumber evidence="7">1.14.14.5</ecNumber>
    </submittedName>
</protein>
<keyword evidence="2" id="KW-0288">FMN</keyword>
<dbReference type="InterPro" id="IPR036661">
    <property type="entry name" value="Luciferase-like_sf"/>
</dbReference>
<organism evidence="7 8">
    <name type="scientific">Pseudochelatococcus lubricantis</name>
    <dbReference type="NCBI Taxonomy" id="1538102"/>
    <lineage>
        <taxon>Bacteria</taxon>
        <taxon>Pseudomonadati</taxon>
        <taxon>Pseudomonadota</taxon>
        <taxon>Alphaproteobacteria</taxon>
        <taxon>Hyphomicrobiales</taxon>
        <taxon>Chelatococcaceae</taxon>
        <taxon>Pseudochelatococcus</taxon>
    </lineage>
</organism>
<dbReference type="InterPro" id="IPR051260">
    <property type="entry name" value="Diverse_substr_monoxygenases"/>
</dbReference>
<evidence type="ECO:0000313" key="7">
    <source>
        <dbReference type="EMBL" id="NIJ59156.1"/>
    </source>
</evidence>
<dbReference type="PIRSF" id="PIRSF000337">
    <property type="entry name" value="NTA_MOA"/>
    <property type="match status" value="1"/>
</dbReference>
<sequence length="398" mass="42916">MVFLADGLAVRNFEQGPHITSRMGHGVHLEPLTLLSALAVHTERIGLAATASTSYTAPFHVARQFASLDHLGGGRAAWNLVTSVSVAEARNVGFDEHLPHAERYARAESYVDVVRKLWDSWSDDAFTADKAGGQYFDPQRVFPAGYRDEHFAVEGPLNIARSPQGHPVIVQAGSSAAGQKLAARTADVVFTAQPNLESAIAFRTGLRQQVEKAGRPADALKVLPGLMPVVGDTEEEAQRAFAELQGLIDPEVGMAMLSRLLGGVDLSGLSPDAPLPELGGSNAIQSRLELIRGIARSGRLTIRQTYTAIAGARGHHTVIGTPETVAGVMEQWFRAGGADGFIVLPALYPQHFEKFASQVVPILQERGLFRKEYAGSTLRSHLGIPRKEHFTSIDRQVA</sequence>
<evidence type="ECO:0000256" key="3">
    <source>
        <dbReference type="ARBA" id="ARBA00023002"/>
    </source>
</evidence>
<dbReference type="Proteomes" id="UP001429580">
    <property type="component" value="Unassembled WGS sequence"/>
</dbReference>
<keyword evidence="4 7" id="KW-0503">Monooxygenase</keyword>
<keyword evidence="3 7" id="KW-0560">Oxidoreductase</keyword>
<dbReference type="Gene3D" id="3.20.20.30">
    <property type="entry name" value="Luciferase-like domain"/>
    <property type="match status" value="1"/>
</dbReference>
<accession>A0ABX0V1S5</accession>